<accession>A0A133V9K8</accession>
<dbReference type="AlphaFoldDB" id="A0A133V9K8"/>
<proteinExistence type="predicted"/>
<comment type="caution">
    <text evidence="1">The sequence shown here is derived from an EMBL/GenBank/DDBJ whole genome shotgun (WGS) entry which is preliminary data.</text>
</comment>
<evidence type="ECO:0000313" key="1">
    <source>
        <dbReference type="EMBL" id="KXB03095.1"/>
    </source>
</evidence>
<evidence type="ECO:0000313" key="2">
    <source>
        <dbReference type="Proteomes" id="UP000070565"/>
    </source>
</evidence>
<protein>
    <submittedName>
        <fullName evidence="1">Uncharacterized protein</fullName>
    </submittedName>
</protein>
<keyword evidence="2" id="KW-1185">Reference proteome</keyword>
<organism evidence="1 2">
    <name type="scientific">candidate division MSBL1 archaeon SCGC-AAA261F19</name>
    <dbReference type="NCBI Taxonomy" id="1698275"/>
    <lineage>
        <taxon>Archaea</taxon>
        <taxon>Methanobacteriati</taxon>
        <taxon>Methanobacteriota</taxon>
        <taxon>candidate division MSBL1</taxon>
    </lineage>
</organism>
<dbReference type="Proteomes" id="UP000070565">
    <property type="component" value="Unassembled WGS sequence"/>
</dbReference>
<gene>
    <name evidence="1" type="ORF">AKJ45_02575</name>
</gene>
<name>A0A133V9K8_9EURY</name>
<sequence length="75" mass="8720">MDNEVKAQLTPFERFILDVIEDRFQELAEKCEYRFSDFRGLINCRWQDSSVGCCRIELCPRLNERGGETNEAGGN</sequence>
<reference evidence="1 2" key="1">
    <citation type="journal article" date="2016" name="Sci. Rep.">
        <title>Metabolic traits of an uncultured archaeal lineage -MSBL1- from brine pools of the Red Sea.</title>
        <authorList>
            <person name="Mwirichia R."/>
            <person name="Alam I."/>
            <person name="Rashid M."/>
            <person name="Vinu M."/>
            <person name="Ba-Alawi W."/>
            <person name="Anthony Kamau A."/>
            <person name="Kamanda Ngugi D."/>
            <person name="Goker M."/>
            <person name="Klenk H.P."/>
            <person name="Bajic V."/>
            <person name="Stingl U."/>
        </authorList>
    </citation>
    <scope>NUCLEOTIDE SEQUENCE [LARGE SCALE GENOMIC DNA]</scope>
    <source>
        <strain evidence="1">SCGC-AAA261F19</strain>
    </source>
</reference>
<dbReference type="EMBL" id="LHXZ01000032">
    <property type="protein sequence ID" value="KXB03095.1"/>
    <property type="molecule type" value="Genomic_DNA"/>
</dbReference>